<dbReference type="InterPro" id="IPR040698">
    <property type="entry name" value="HZS_alpha_mid"/>
</dbReference>
<dbReference type="AlphaFoldDB" id="A0A6C2U431"/>
<accession>A0A6C2U431</accession>
<gene>
    <name evidence="2" type="ORF">PDESU_03142</name>
</gene>
<dbReference type="Pfam" id="PF18582">
    <property type="entry name" value="HZS_alpha"/>
    <property type="match status" value="1"/>
</dbReference>
<proteinExistence type="predicted"/>
<evidence type="ECO:0000313" key="3">
    <source>
        <dbReference type="Proteomes" id="UP000366872"/>
    </source>
</evidence>
<sequence length="818" mass="92758">MTAKTLRNKASKYPPFRIFASLRSKYFHMMRNSSATKLFCLIPLLAMRTHASEVEEQYKVLEFDLTRVAHFESIASETLHPQALVTLADRDPLDILLRRTRALLNDIEQMPGAPDMKAFAKRLKEFERSEDGRKELFANVHELRREIAFANPLLDFDKILFIKRHRSNFSHMCDQFYGAHARPGGGVCVLGNPFSDQPSVRNIVPELNDGSFLSPELAFDGKQIMFAYVEGTGDKKHIVHLDHERGHWEEGRCYHLYSADLDTEGNASNLKQLTEGTFNDFDPCYLPNGRVAFISERRGGYLRCGRACPSYTVHDMKPDGSDIRILSPHENNEWQPSVLHDGMLAYTRWDYVDRHGCVAHHPWIMTPDGRDSRAVHGNFSVAKKRADMEMDLRAVPSSNKMIGTAAPHHGQAYGSIILIDPRVPDDDGMAPVKRVTPEVGFPETQKGKQVYGTPWPLSEDYYLVIYDAKMQQRNGRQGDKSNPRGEYGIYLLDKFGNKILIYRDPEIACLSPIPLRPRPMPPALPEKCDRLADTPPTHGSMAVMDVYDSFLPWPNDTKIKALRIVQIHPSSVPSGPRPHETGRRIAEASDSVNLTRSILGTVPVEEDGSAHFKVPALKELLFQALDENGLAVQSMRSSTWVQPGEQLVCMGCHEPKNRAPLPSNHVPLAMKRKPSEPMPDVDGTNPFSYPRLVQPVLDKHCVGCHDKDHMLPLDRTIVDSKLDRQRTTQVYRSYDSLIHKYAFWEFGDHYRTIPGQFGARDSKLYKMLKNGHSNVKLTDEELHRITVWLDSMSNFYGVYEKEGGLAQLRGEIVQPTLE</sequence>
<keyword evidence="3" id="KW-1185">Reference proteome</keyword>
<evidence type="ECO:0000259" key="1">
    <source>
        <dbReference type="Pfam" id="PF18582"/>
    </source>
</evidence>
<dbReference type="EMBL" id="CAAHFG010000001">
    <property type="protein sequence ID" value="VGO14579.1"/>
    <property type="molecule type" value="Genomic_DNA"/>
</dbReference>
<evidence type="ECO:0000313" key="2">
    <source>
        <dbReference type="EMBL" id="VGO14579.1"/>
    </source>
</evidence>
<dbReference type="SUPFAM" id="SSF82171">
    <property type="entry name" value="DPP6 N-terminal domain-like"/>
    <property type="match status" value="1"/>
</dbReference>
<organism evidence="2 3">
    <name type="scientific">Pontiella desulfatans</name>
    <dbReference type="NCBI Taxonomy" id="2750659"/>
    <lineage>
        <taxon>Bacteria</taxon>
        <taxon>Pseudomonadati</taxon>
        <taxon>Kiritimatiellota</taxon>
        <taxon>Kiritimatiellia</taxon>
        <taxon>Kiritimatiellales</taxon>
        <taxon>Pontiellaceae</taxon>
        <taxon>Pontiella</taxon>
    </lineage>
</organism>
<dbReference type="Proteomes" id="UP000366872">
    <property type="component" value="Unassembled WGS sequence"/>
</dbReference>
<protein>
    <recommendedName>
        <fullName evidence="1">Hydrazine synthase alpha subunit middle domain-containing protein</fullName>
    </recommendedName>
</protein>
<feature type="domain" description="Hydrazine synthase alpha subunit middle" evidence="1">
    <location>
        <begin position="558"/>
        <end position="654"/>
    </location>
</feature>
<dbReference type="Gene3D" id="2.120.10.30">
    <property type="entry name" value="TolB, C-terminal domain"/>
    <property type="match status" value="1"/>
</dbReference>
<dbReference type="InterPro" id="IPR011042">
    <property type="entry name" value="6-blade_b-propeller_TolB-like"/>
</dbReference>
<reference evidence="2 3" key="1">
    <citation type="submission" date="2019-04" db="EMBL/GenBank/DDBJ databases">
        <authorList>
            <person name="Van Vliet M D."/>
        </authorList>
    </citation>
    <scope>NUCLEOTIDE SEQUENCE [LARGE SCALE GENOMIC DNA]</scope>
    <source>
        <strain evidence="2 3">F1</strain>
    </source>
</reference>
<name>A0A6C2U431_PONDE</name>